<dbReference type="Pfam" id="PF20684">
    <property type="entry name" value="Fung_rhodopsin"/>
    <property type="match status" value="1"/>
</dbReference>
<protein>
    <recommendedName>
        <fullName evidence="8">Rhodopsin domain-containing protein</fullName>
    </recommendedName>
</protein>
<comment type="similarity">
    <text evidence="5">Belongs to the SAT4 family.</text>
</comment>
<dbReference type="VEuPathDB" id="FungiDB:JI435_012520"/>
<evidence type="ECO:0000256" key="1">
    <source>
        <dbReference type="ARBA" id="ARBA00004141"/>
    </source>
</evidence>
<evidence type="ECO:0000256" key="7">
    <source>
        <dbReference type="SAM" id="Phobius"/>
    </source>
</evidence>
<dbReference type="OrthoDB" id="5393606at2759"/>
<evidence type="ECO:0000313" key="10">
    <source>
        <dbReference type="Proteomes" id="UP000663193"/>
    </source>
</evidence>
<dbReference type="PANTHER" id="PTHR33048:SF157">
    <property type="entry name" value="INTEGRAL MEMBRANE PROTEIN"/>
    <property type="match status" value="1"/>
</dbReference>
<dbReference type="InterPro" id="IPR052337">
    <property type="entry name" value="SAT4-like"/>
</dbReference>
<feature type="transmembrane region" description="Helical" evidence="7">
    <location>
        <begin position="222"/>
        <end position="242"/>
    </location>
</feature>
<comment type="subcellular location">
    <subcellularLocation>
        <location evidence="1">Membrane</location>
        <topology evidence="1">Multi-pass membrane protein</topology>
    </subcellularLocation>
</comment>
<keyword evidence="3 7" id="KW-1133">Transmembrane helix</keyword>
<dbReference type="AlphaFoldDB" id="A0A7U2F0D6"/>
<feature type="transmembrane region" description="Helical" evidence="7">
    <location>
        <begin position="12"/>
        <end position="32"/>
    </location>
</feature>
<feature type="transmembrane region" description="Helical" evidence="7">
    <location>
        <begin position="44"/>
        <end position="66"/>
    </location>
</feature>
<sequence length="364" mass="40076">MLMATQSPTTVVVVTAVMLALDIIVVFLRVVARKQRRQPLKADDWFCFIALTLSFGLATTLFIGVAQKALAYPTPTAPLRIRTALDTSNEKTIIVSRLQYIFLVISVPALGAIKISVVCFYRRIFVVDKTNLRDFSNAMYIFVIALVSIWTGGFCLAFMFSCKGEFAAFWTSAISLITKCVNTLELFFAFAVSDFISDCFIIVLPIPMILGLHLPVARKLGVLFVFLLGILATVASLIRMIWVTWARTVGFDVTLDQNRKLSLYMFRQGNLLTNLLLVLITTSLFWNMLEVSLGIIAACLPTLRGLAKAKSVDSLVNSDRDKISIRSGSASKKSKDSSGSTDGHRKDNSGQGTDFITVADHSAV</sequence>
<accession>A0A7U2F0D6</accession>
<dbReference type="InterPro" id="IPR049326">
    <property type="entry name" value="Rhodopsin_dom_fungi"/>
</dbReference>
<evidence type="ECO:0000313" key="9">
    <source>
        <dbReference type="EMBL" id="QRC96317.1"/>
    </source>
</evidence>
<feature type="compositionally biased region" description="Low complexity" evidence="6">
    <location>
        <begin position="327"/>
        <end position="341"/>
    </location>
</feature>
<keyword evidence="2 7" id="KW-0812">Transmembrane</keyword>
<feature type="domain" description="Rhodopsin" evidence="8">
    <location>
        <begin position="28"/>
        <end position="307"/>
    </location>
</feature>
<evidence type="ECO:0000259" key="8">
    <source>
        <dbReference type="Pfam" id="PF20684"/>
    </source>
</evidence>
<dbReference type="GO" id="GO:0016020">
    <property type="term" value="C:membrane"/>
    <property type="evidence" value="ECO:0007669"/>
    <property type="project" value="UniProtKB-SubCell"/>
</dbReference>
<proteinExistence type="inferred from homology"/>
<name>A0A7U2F0D6_PHANO</name>
<reference evidence="10" key="1">
    <citation type="journal article" date="2021" name="BMC Genomics">
        <title>Chromosome-level genome assembly and manually-curated proteome of model necrotroph Parastagonospora nodorum Sn15 reveals a genome-wide trove of candidate effector homologs, and redundancy of virulence-related functions within an accessory chromosome.</title>
        <authorList>
            <person name="Bertazzoni S."/>
            <person name="Jones D.A.B."/>
            <person name="Phan H.T."/>
            <person name="Tan K.-C."/>
            <person name="Hane J.K."/>
        </authorList>
    </citation>
    <scope>NUCLEOTIDE SEQUENCE [LARGE SCALE GENOMIC DNA]</scope>
    <source>
        <strain evidence="10">SN15 / ATCC MYA-4574 / FGSC 10173)</strain>
    </source>
</reference>
<dbReference type="EMBL" id="CP069028">
    <property type="protein sequence ID" value="QRC96317.1"/>
    <property type="molecule type" value="Genomic_DNA"/>
</dbReference>
<evidence type="ECO:0000256" key="3">
    <source>
        <dbReference type="ARBA" id="ARBA00022989"/>
    </source>
</evidence>
<keyword evidence="4 7" id="KW-0472">Membrane</keyword>
<feature type="transmembrane region" description="Helical" evidence="7">
    <location>
        <begin position="100"/>
        <end position="120"/>
    </location>
</feature>
<feature type="region of interest" description="Disordered" evidence="6">
    <location>
        <begin position="326"/>
        <end position="364"/>
    </location>
</feature>
<evidence type="ECO:0000256" key="6">
    <source>
        <dbReference type="SAM" id="MobiDB-lite"/>
    </source>
</evidence>
<dbReference type="Proteomes" id="UP000663193">
    <property type="component" value="Chromosome 6"/>
</dbReference>
<organism evidence="9 10">
    <name type="scientific">Phaeosphaeria nodorum (strain SN15 / ATCC MYA-4574 / FGSC 10173)</name>
    <name type="common">Glume blotch fungus</name>
    <name type="synonym">Parastagonospora nodorum</name>
    <dbReference type="NCBI Taxonomy" id="321614"/>
    <lineage>
        <taxon>Eukaryota</taxon>
        <taxon>Fungi</taxon>
        <taxon>Dikarya</taxon>
        <taxon>Ascomycota</taxon>
        <taxon>Pezizomycotina</taxon>
        <taxon>Dothideomycetes</taxon>
        <taxon>Pleosporomycetidae</taxon>
        <taxon>Pleosporales</taxon>
        <taxon>Pleosporineae</taxon>
        <taxon>Phaeosphaeriaceae</taxon>
        <taxon>Parastagonospora</taxon>
    </lineage>
</organism>
<evidence type="ECO:0000256" key="4">
    <source>
        <dbReference type="ARBA" id="ARBA00023136"/>
    </source>
</evidence>
<feature type="transmembrane region" description="Helical" evidence="7">
    <location>
        <begin position="140"/>
        <end position="160"/>
    </location>
</feature>
<gene>
    <name evidence="9" type="ORF">JI435_012520</name>
</gene>
<evidence type="ECO:0000256" key="5">
    <source>
        <dbReference type="ARBA" id="ARBA00038359"/>
    </source>
</evidence>
<dbReference type="PANTHER" id="PTHR33048">
    <property type="entry name" value="PTH11-LIKE INTEGRAL MEMBRANE PROTEIN (AFU_ORTHOLOGUE AFUA_5G11245)"/>
    <property type="match status" value="1"/>
</dbReference>
<feature type="transmembrane region" description="Helical" evidence="7">
    <location>
        <begin position="186"/>
        <end position="210"/>
    </location>
</feature>
<keyword evidence="10" id="KW-1185">Reference proteome</keyword>
<evidence type="ECO:0000256" key="2">
    <source>
        <dbReference type="ARBA" id="ARBA00022692"/>
    </source>
</evidence>
<feature type="transmembrane region" description="Helical" evidence="7">
    <location>
        <begin position="275"/>
        <end position="300"/>
    </location>
</feature>